<keyword evidence="2" id="KW-1185">Reference proteome</keyword>
<protein>
    <submittedName>
        <fullName evidence="1">Uncharacterized protein</fullName>
    </submittedName>
</protein>
<dbReference type="Proteomes" id="UP000054770">
    <property type="component" value="Unassembled WGS sequence"/>
</dbReference>
<proteinExistence type="predicted"/>
<gene>
    <name evidence="1" type="ORF">AWB68_08175</name>
</gene>
<organism evidence="1 2">
    <name type="scientific">Caballeronia choica</name>
    <dbReference type="NCBI Taxonomy" id="326476"/>
    <lineage>
        <taxon>Bacteria</taxon>
        <taxon>Pseudomonadati</taxon>
        <taxon>Pseudomonadota</taxon>
        <taxon>Betaproteobacteria</taxon>
        <taxon>Burkholderiales</taxon>
        <taxon>Burkholderiaceae</taxon>
        <taxon>Caballeronia</taxon>
    </lineage>
</organism>
<evidence type="ECO:0000313" key="2">
    <source>
        <dbReference type="Proteomes" id="UP000054770"/>
    </source>
</evidence>
<comment type="caution">
    <text evidence="1">The sequence shown here is derived from an EMBL/GenBank/DDBJ whole genome shotgun (WGS) entry which is preliminary data.</text>
</comment>
<reference evidence="1" key="1">
    <citation type="submission" date="2016-01" db="EMBL/GenBank/DDBJ databases">
        <authorList>
            <person name="Peeters C."/>
        </authorList>
    </citation>
    <scope>NUCLEOTIDE SEQUENCE [LARGE SCALE GENOMIC DNA]</scope>
    <source>
        <strain evidence="1">LMG 22940</strain>
    </source>
</reference>
<evidence type="ECO:0000313" key="1">
    <source>
        <dbReference type="EMBL" id="SAL86852.1"/>
    </source>
</evidence>
<accession>A0A158L0H3</accession>
<sequence>MQPPADAAPRPPIPPVTRATRLDDVVVSSAKALPKTVWFRIVTPTPNCQRLTVSETFVRATSKES</sequence>
<name>A0A158L0H3_9BURK</name>
<dbReference type="AlphaFoldDB" id="A0A158L0H3"/>
<dbReference type="EMBL" id="FCON02000248">
    <property type="protein sequence ID" value="SAL86852.1"/>
    <property type="molecule type" value="Genomic_DNA"/>
</dbReference>